<feature type="compositionally biased region" description="Low complexity" evidence="1">
    <location>
        <begin position="39"/>
        <end position="50"/>
    </location>
</feature>
<dbReference type="RefSeq" id="WP_256399836.1">
    <property type="nucleotide sequence ID" value="NZ_JANHJR010000002.1"/>
</dbReference>
<evidence type="ECO:0000313" key="2">
    <source>
        <dbReference type="EMBL" id="MFD1644571.1"/>
    </source>
</evidence>
<protein>
    <submittedName>
        <fullName evidence="2">Uncharacterized protein</fullName>
    </submittedName>
</protein>
<gene>
    <name evidence="2" type="ORF">ACFSBL_02645</name>
</gene>
<feature type="region of interest" description="Disordered" evidence="1">
    <location>
        <begin position="25"/>
        <end position="55"/>
    </location>
</feature>
<evidence type="ECO:0000256" key="1">
    <source>
        <dbReference type="SAM" id="MobiDB-lite"/>
    </source>
</evidence>
<comment type="caution">
    <text evidence="2">The sequence shown here is derived from an EMBL/GenBank/DDBJ whole genome shotgun (WGS) entry which is preliminary data.</text>
</comment>
<dbReference type="PROSITE" id="PS51318">
    <property type="entry name" value="TAT"/>
    <property type="match status" value="1"/>
</dbReference>
<keyword evidence="3" id="KW-1185">Reference proteome</keyword>
<dbReference type="AlphaFoldDB" id="A0ABD6DE04"/>
<dbReference type="EMBL" id="JBHUDO010000001">
    <property type="protein sequence ID" value="MFD1644571.1"/>
    <property type="molecule type" value="Genomic_DNA"/>
</dbReference>
<organism evidence="2 3">
    <name type="scientific">Haloarchaeobius litoreus</name>
    <dbReference type="NCBI Taxonomy" id="755306"/>
    <lineage>
        <taxon>Archaea</taxon>
        <taxon>Methanobacteriati</taxon>
        <taxon>Methanobacteriota</taxon>
        <taxon>Stenosarchaea group</taxon>
        <taxon>Halobacteria</taxon>
        <taxon>Halobacteriales</taxon>
        <taxon>Halorubellaceae</taxon>
        <taxon>Haloarchaeobius</taxon>
    </lineage>
</organism>
<dbReference type="PROSITE" id="PS51257">
    <property type="entry name" value="PROKAR_LIPOPROTEIN"/>
    <property type="match status" value="1"/>
</dbReference>
<sequence length="122" mass="12469">MSLHRRRFLQSASVGLVGTIAGCTVTSNGSPDTAGPVDTTSEPGSTGTTGAPDYGPLRFRADIVEQASPDVPARAAFRVENAGSTDVVTRPGGHGAAPFEYLEPLAGDPGEFLLLPTSSRGV</sequence>
<proteinExistence type="predicted"/>
<name>A0ABD6DE04_9EURY</name>
<evidence type="ECO:0000313" key="3">
    <source>
        <dbReference type="Proteomes" id="UP001597034"/>
    </source>
</evidence>
<dbReference type="InterPro" id="IPR006311">
    <property type="entry name" value="TAT_signal"/>
</dbReference>
<accession>A0ABD6DE04</accession>
<dbReference type="Proteomes" id="UP001597034">
    <property type="component" value="Unassembled WGS sequence"/>
</dbReference>
<reference evidence="2 3" key="1">
    <citation type="journal article" date="2019" name="Int. J. Syst. Evol. Microbiol.">
        <title>The Global Catalogue of Microorganisms (GCM) 10K type strain sequencing project: providing services to taxonomists for standard genome sequencing and annotation.</title>
        <authorList>
            <consortium name="The Broad Institute Genomics Platform"/>
            <consortium name="The Broad Institute Genome Sequencing Center for Infectious Disease"/>
            <person name="Wu L."/>
            <person name="Ma J."/>
        </authorList>
    </citation>
    <scope>NUCLEOTIDE SEQUENCE [LARGE SCALE GENOMIC DNA]</scope>
    <source>
        <strain evidence="2 3">CGMCC 1.10390</strain>
    </source>
</reference>